<dbReference type="EMBL" id="CAJNNV010028575">
    <property type="protein sequence ID" value="CAE8625099.1"/>
    <property type="molecule type" value="Genomic_DNA"/>
</dbReference>
<proteinExistence type="predicted"/>
<protein>
    <submittedName>
        <fullName evidence="2">Uncharacterized protein</fullName>
    </submittedName>
</protein>
<sequence length="239" mass="25907">MRQSASWTPPGAPLGSTGARTRLRHSSSGPSSRQATPQRASASGNSSVQLGFASGQPGLELSGTAQALAFHSPYSSFASSRAPRANADFFAAASGAEVPESGPQSAQMWNSWISNGASWNRDAEHEQSSIEFLESLQHPPYEPQAVREKAVLIPQLPRALGSKSDRDSWPVLGEGFEPLGPMLRSLEFQVGALFELMDAHSSREEADASVIEVIDRKRDSVVETFEAVKDALWWQDRRQ</sequence>
<dbReference type="Proteomes" id="UP000654075">
    <property type="component" value="Unassembled WGS sequence"/>
</dbReference>
<evidence type="ECO:0000313" key="3">
    <source>
        <dbReference type="Proteomes" id="UP000654075"/>
    </source>
</evidence>
<name>A0A813GIJ7_POLGL</name>
<organism evidence="2 3">
    <name type="scientific">Polarella glacialis</name>
    <name type="common">Dinoflagellate</name>
    <dbReference type="NCBI Taxonomy" id="89957"/>
    <lineage>
        <taxon>Eukaryota</taxon>
        <taxon>Sar</taxon>
        <taxon>Alveolata</taxon>
        <taxon>Dinophyceae</taxon>
        <taxon>Suessiales</taxon>
        <taxon>Suessiaceae</taxon>
        <taxon>Polarella</taxon>
    </lineage>
</organism>
<reference evidence="2" key="1">
    <citation type="submission" date="2021-02" db="EMBL/GenBank/DDBJ databases">
        <authorList>
            <person name="Dougan E. K."/>
            <person name="Rhodes N."/>
            <person name="Thang M."/>
            <person name="Chan C."/>
        </authorList>
    </citation>
    <scope>NUCLEOTIDE SEQUENCE</scope>
</reference>
<evidence type="ECO:0000313" key="2">
    <source>
        <dbReference type="EMBL" id="CAE8625099.1"/>
    </source>
</evidence>
<accession>A0A813GIJ7</accession>
<gene>
    <name evidence="2" type="ORF">PGLA1383_LOCUS42135</name>
</gene>
<feature type="region of interest" description="Disordered" evidence="1">
    <location>
        <begin position="1"/>
        <end position="57"/>
    </location>
</feature>
<feature type="non-terminal residue" evidence="2">
    <location>
        <position position="1"/>
    </location>
</feature>
<dbReference type="AlphaFoldDB" id="A0A813GIJ7"/>
<evidence type="ECO:0000256" key="1">
    <source>
        <dbReference type="SAM" id="MobiDB-lite"/>
    </source>
</evidence>
<dbReference type="OrthoDB" id="485765at2759"/>
<keyword evidence="3" id="KW-1185">Reference proteome</keyword>
<feature type="compositionally biased region" description="Polar residues" evidence="1">
    <location>
        <begin position="26"/>
        <end position="49"/>
    </location>
</feature>
<comment type="caution">
    <text evidence="2">The sequence shown here is derived from an EMBL/GenBank/DDBJ whole genome shotgun (WGS) entry which is preliminary data.</text>
</comment>